<evidence type="ECO:0000313" key="1">
    <source>
        <dbReference type="EMBL" id="ETO25317.1"/>
    </source>
</evidence>
<protein>
    <submittedName>
        <fullName evidence="1">Uncharacterized protein</fullName>
    </submittedName>
</protein>
<organism evidence="1 2">
    <name type="scientific">Reticulomyxa filosa</name>
    <dbReference type="NCBI Taxonomy" id="46433"/>
    <lineage>
        <taxon>Eukaryota</taxon>
        <taxon>Sar</taxon>
        <taxon>Rhizaria</taxon>
        <taxon>Retaria</taxon>
        <taxon>Foraminifera</taxon>
        <taxon>Monothalamids</taxon>
        <taxon>Reticulomyxidae</taxon>
        <taxon>Reticulomyxa</taxon>
    </lineage>
</organism>
<reference evidence="1 2" key="1">
    <citation type="journal article" date="2013" name="Curr. Biol.">
        <title>The Genome of the Foraminiferan Reticulomyxa filosa.</title>
        <authorList>
            <person name="Glockner G."/>
            <person name="Hulsmann N."/>
            <person name="Schleicher M."/>
            <person name="Noegel A.A."/>
            <person name="Eichinger L."/>
            <person name="Gallinger C."/>
            <person name="Pawlowski J."/>
            <person name="Sierra R."/>
            <person name="Euteneuer U."/>
            <person name="Pillet L."/>
            <person name="Moustafa A."/>
            <person name="Platzer M."/>
            <person name="Groth M."/>
            <person name="Szafranski K."/>
            <person name="Schliwa M."/>
        </authorList>
    </citation>
    <scope>NUCLEOTIDE SEQUENCE [LARGE SCALE GENOMIC DNA]</scope>
</reference>
<keyword evidence="2" id="KW-1185">Reference proteome</keyword>
<dbReference type="Proteomes" id="UP000023152">
    <property type="component" value="Unassembled WGS sequence"/>
</dbReference>
<sequence>MNQKKKNRQKKKKAQEIMANKHRFELWNVNFNKPIKHPYLSHDGYLYKHMGKKTNKLGNHVVYYYCITGKGFDEKYWKNRPRPMCKASVGIERDADDNIISIMVKHCHKHISSCALFPKEAVNWIKSWNLCLVPSTNQIRGYDELWNSQCKYSIAPGAHHQM</sequence>
<dbReference type="EMBL" id="ASPP01008632">
    <property type="protein sequence ID" value="ETO25317.1"/>
    <property type="molecule type" value="Genomic_DNA"/>
</dbReference>
<name>X6NIZ1_RETFI</name>
<gene>
    <name evidence="1" type="ORF">RFI_11820</name>
</gene>
<dbReference type="AlphaFoldDB" id="X6NIZ1"/>
<proteinExistence type="predicted"/>
<accession>X6NIZ1</accession>
<evidence type="ECO:0000313" key="2">
    <source>
        <dbReference type="Proteomes" id="UP000023152"/>
    </source>
</evidence>
<comment type="caution">
    <text evidence="1">The sequence shown here is derived from an EMBL/GenBank/DDBJ whole genome shotgun (WGS) entry which is preliminary data.</text>
</comment>
<feature type="non-terminal residue" evidence="1">
    <location>
        <position position="162"/>
    </location>
</feature>